<geneLocation type="mitochondrion" evidence="1"/>
<name>A0A4Y5UZ99_9HYPO</name>
<organism evidence="1">
    <name type="scientific">Ilyonectria sp</name>
    <dbReference type="NCBI Taxonomy" id="1755430"/>
    <lineage>
        <taxon>Eukaryota</taxon>
        <taxon>Fungi</taxon>
        <taxon>Dikarya</taxon>
        <taxon>Ascomycota</taxon>
        <taxon>Pezizomycotina</taxon>
        <taxon>Sordariomycetes</taxon>
        <taxon>Hypocreomycetidae</taxon>
        <taxon>Hypocreales</taxon>
        <taxon>Nectriaceae</taxon>
        <taxon>Ilyonectria</taxon>
    </lineage>
</organism>
<gene>
    <name evidence="1" type="primary">orf174</name>
</gene>
<protein>
    <submittedName>
        <fullName evidence="1">Uncharacterized protein</fullName>
    </submittedName>
</protein>
<evidence type="ECO:0000313" key="1">
    <source>
        <dbReference type="EMBL" id="QDD68320.1"/>
    </source>
</evidence>
<reference evidence="1" key="1">
    <citation type="submission" date="2018-09" db="EMBL/GenBank/DDBJ databases">
        <title>The complete mitochondrial genome of Ilyonectria sp. (Hypocreales: Hypocreomycetidae).</title>
        <authorList>
            <person name="Yang M."/>
            <person name="Chen C."/>
            <person name="Liu C."/>
        </authorList>
    </citation>
    <scope>NUCLEOTIDE SEQUENCE</scope>
    <source>
        <strain evidence="1">S56</strain>
    </source>
</reference>
<dbReference type="EMBL" id="MH924828">
    <property type="protein sequence ID" value="QDD68320.1"/>
    <property type="molecule type" value="Genomic_DNA"/>
</dbReference>
<accession>A0A4Y5UZ99</accession>
<dbReference type="AlphaFoldDB" id="A0A4Y5UZ99"/>
<sequence>MYIFNTEKFSFDACTETLSSLLWHAALIFPVLHRKNIEVAIPKPHKFTELPLRSSISELAELTAKINELLPQFSDFISQFNNIIISNSINVIIDTSGNMTLDAPITMSDLDAQNITKRIGIIDRLIITRGQEIDQLLQKGLSIEADLKKENVNYTSQILDKVNEFKRLNSSYKQ</sequence>
<proteinExistence type="predicted"/>
<keyword evidence="1" id="KW-0496">Mitochondrion</keyword>